<accession>A0A2C5XFG8</accession>
<dbReference type="Pfam" id="PF10443">
    <property type="entry name" value="RNA12"/>
    <property type="match status" value="1"/>
</dbReference>
<comment type="function">
    <text evidence="9 10">Plays a role in maintaining the mitochondrial genome and in controlling the mtDNA escape. Involved in the regulation of mtDNA nucleotide structure and number. May have a dispensable role in early maturation of pre-rRNA.</text>
</comment>
<dbReference type="SUPFAM" id="SSF52540">
    <property type="entry name" value="P-loop containing nucleoside triphosphate hydrolases"/>
    <property type="match status" value="1"/>
</dbReference>
<evidence type="ECO:0000313" key="13">
    <source>
        <dbReference type="Proteomes" id="UP000224854"/>
    </source>
</evidence>
<feature type="transmembrane region" description="Helical" evidence="10">
    <location>
        <begin position="83"/>
        <end position="100"/>
    </location>
</feature>
<sequence>MFRRYGKIADIMPQPWDSKETPRHAQIAFSSIRSAIMAHNCLHGFVVPESMGGGKHGTVLRLSYLKRVKPHSIWNWLTSHPRIVIPILAALLAALSVIIFDPIRKVFVKAHVQHSLSFTDSRVYKWLVSQTDNFSFGHRREQRDAMSTLWQHRRDVIEQLQGWLDGSSDTFIVVTGPRGSGKVETVMDQTLAGRRNLLLIDCKPIAEASGEAGTIKNLAGAMGYRPVFSWANSISSMIDLAVQSTTGVKAGFSETLESQMTKILQTTATALKEVALAGRSNKDKDANLSEDAFLEAHAERRPVVVIDNFLHKNDEKTIVYDRIAEWAASLVQNNVAHVIILTSDTAYSKPLSKAMPNRVFRTISLGDMETGVAKEFVMSRLDDSLRGEKEALHIAQLDECVRVLGGRLTDLEFLARRIKAGQSPQEAVDEIVNENATDIVKMFLQPATSNQEDKKWSMQQAWALVRCLANSPWVNYNDIVLSPNFVTSMTASATNGEAALKALADTELITLTTHLGRPSRIYPGKPVHREAFAVLMQDEDLCKIMDLAILEELKALETREFRTIESELIQLASLQTTPRVVKMRIVYLLNRMGSLQWKIDRLDETMAPLKLTPHNI</sequence>
<comment type="subcellular location">
    <subcellularLocation>
        <location evidence="1 10">Mitochondrion inner membrane</location>
        <topology evidence="1 10">Single-pass membrane protein</topology>
    </subcellularLocation>
</comment>
<comment type="caution">
    <text evidence="12">The sequence shown here is derived from an EMBL/GenBank/DDBJ whole genome shotgun (WGS) entry which is preliminary data.</text>
</comment>
<dbReference type="GO" id="GO:0005743">
    <property type="term" value="C:mitochondrial inner membrane"/>
    <property type="evidence" value="ECO:0007669"/>
    <property type="project" value="UniProtKB-SubCell"/>
</dbReference>
<dbReference type="InterPro" id="IPR027417">
    <property type="entry name" value="P-loop_NTPase"/>
</dbReference>
<organism evidence="12 13">
    <name type="scientific">Ophiocordyceps australis</name>
    <dbReference type="NCBI Taxonomy" id="1399860"/>
    <lineage>
        <taxon>Eukaryota</taxon>
        <taxon>Fungi</taxon>
        <taxon>Dikarya</taxon>
        <taxon>Ascomycota</taxon>
        <taxon>Pezizomycotina</taxon>
        <taxon>Sordariomycetes</taxon>
        <taxon>Hypocreomycetidae</taxon>
        <taxon>Hypocreales</taxon>
        <taxon>Ophiocordycipitaceae</taxon>
        <taxon>Ophiocordyceps</taxon>
    </lineage>
</organism>
<evidence type="ECO:0000256" key="2">
    <source>
        <dbReference type="ARBA" id="ARBA00010320"/>
    </source>
</evidence>
<evidence type="ECO:0000256" key="10">
    <source>
        <dbReference type="RuleBase" id="RU367108"/>
    </source>
</evidence>
<keyword evidence="13" id="KW-1185">Reference proteome</keyword>
<evidence type="ECO:0000259" key="11">
    <source>
        <dbReference type="Pfam" id="PF10443"/>
    </source>
</evidence>
<name>A0A2C5XFG8_9HYPO</name>
<evidence type="ECO:0000256" key="5">
    <source>
        <dbReference type="ARBA" id="ARBA00022792"/>
    </source>
</evidence>
<dbReference type="InterPro" id="IPR039627">
    <property type="entry name" value="Yme2_C"/>
</dbReference>
<evidence type="ECO:0000256" key="8">
    <source>
        <dbReference type="ARBA" id="ARBA00023136"/>
    </source>
</evidence>
<dbReference type="EMBL" id="NJEU01001786">
    <property type="protein sequence ID" value="PHH60698.1"/>
    <property type="molecule type" value="Genomic_DNA"/>
</dbReference>
<feature type="domain" description="Mitochondrial escape protein 2 C-terminal" evidence="11">
    <location>
        <begin position="153"/>
        <end position="574"/>
    </location>
</feature>
<keyword evidence="4 10" id="KW-0812">Transmembrane</keyword>
<keyword evidence="10" id="KW-0507">mRNA processing</keyword>
<evidence type="ECO:0000256" key="7">
    <source>
        <dbReference type="ARBA" id="ARBA00023128"/>
    </source>
</evidence>
<evidence type="ECO:0000256" key="1">
    <source>
        <dbReference type="ARBA" id="ARBA00004434"/>
    </source>
</evidence>
<evidence type="ECO:0000256" key="9">
    <source>
        <dbReference type="ARBA" id="ARBA00025276"/>
    </source>
</evidence>
<keyword evidence="6 10" id="KW-1133">Transmembrane helix</keyword>
<dbReference type="Proteomes" id="UP000224854">
    <property type="component" value="Unassembled WGS sequence"/>
</dbReference>
<reference evidence="12 13" key="1">
    <citation type="submission" date="2017-06" db="EMBL/GenBank/DDBJ databases">
        <title>Ant-infecting Ophiocordyceps genomes reveal a high diversity of potential behavioral manipulation genes and a possible major role for enterotoxins.</title>
        <authorList>
            <person name="De Bekker C."/>
            <person name="Evans H.C."/>
            <person name="Brachmann A."/>
            <person name="Hughes D.P."/>
        </authorList>
    </citation>
    <scope>NUCLEOTIDE SEQUENCE [LARGE SCALE GENOMIC DNA]</scope>
    <source>
        <strain evidence="12 13">1348a</strain>
    </source>
</reference>
<dbReference type="InterPro" id="IPR018850">
    <property type="entry name" value="Mt_escape_2_C"/>
</dbReference>
<keyword evidence="10" id="KW-0694">RNA-binding</keyword>
<protein>
    <recommendedName>
        <fullName evidence="3 10">Mitochondrial escape protein 2</fullName>
    </recommendedName>
</protein>
<dbReference type="GO" id="GO:0003723">
    <property type="term" value="F:RNA binding"/>
    <property type="evidence" value="ECO:0007669"/>
    <property type="project" value="UniProtKB-UniRule"/>
</dbReference>
<dbReference type="AlphaFoldDB" id="A0A2C5XFG8"/>
<evidence type="ECO:0000256" key="6">
    <source>
        <dbReference type="ARBA" id="ARBA00022989"/>
    </source>
</evidence>
<proteinExistence type="inferred from homology"/>
<gene>
    <name evidence="12" type="ORF">CDD82_2243</name>
</gene>
<dbReference type="GO" id="GO:0006397">
    <property type="term" value="P:mRNA processing"/>
    <property type="evidence" value="ECO:0007669"/>
    <property type="project" value="UniProtKB-UniRule"/>
</dbReference>
<evidence type="ECO:0000256" key="4">
    <source>
        <dbReference type="ARBA" id="ARBA00022692"/>
    </source>
</evidence>
<dbReference type="OrthoDB" id="10267654at2759"/>
<evidence type="ECO:0000313" key="12">
    <source>
        <dbReference type="EMBL" id="PHH60698.1"/>
    </source>
</evidence>
<keyword evidence="5 10" id="KW-0999">Mitochondrion inner membrane</keyword>
<comment type="similarity">
    <text evidence="2 10">Belongs to the YME2 family.</text>
</comment>
<dbReference type="PANTHER" id="PTHR32198">
    <property type="entry name" value="MITOCHONDRIAL ESCAPE PROTEIN 2"/>
    <property type="match status" value="1"/>
</dbReference>
<keyword evidence="7 10" id="KW-0496">Mitochondrion</keyword>
<evidence type="ECO:0000256" key="3">
    <source>
        <dbReference type="ARBA" id="ARBA00020222"/>
    </source>
</evidence>
<keyword evidence="8 10" id="KW-0472">Membrane</keyword>
<dbReference type="PANTHER" id="PTHR32198:SF2">
    <property type="entry name" value="MITOCHONDRIAL ESCAPE PROTEIN 2"/>
    <property type="match status" value="1"/>
</dbReference>